<evidence type="ECO:0000313" key="4">
    <source>
        <dbReference type="Proteomes" id="UP000183649"/>
    </source>
</evidence>
<dbReference type="CDD" id="cd01048">
    <property type="entry name" value="Ferritin_like_AB2"/>
    <property type="match status" value="1"/>
</dbReference>
<feature type="chain" id="PRO_5005505021" description="DUF2202 domain-containing protein" evidence="1">
    <location>
        <begin position="27"/>
        <end position="211"/>
    </location>
</feature>
<accession>A0A0K6I9T3</accession>
<proteinExistence type="predicted"/>
<dbReference type="SUPFAM" id="SSF47240">
    <property type="entry name" value="Ferritin-like"/>
    <property type="match status" value="1"/>
</dbReference>
<protein>
    <recommendedName>
        <fullName evidence="2">DUF2202 domain-containing protein</fullName>
    </recommendedName>
</protein>
<gene>
    <name evidence="3" type="ORF">Ga0061069_110138</name>
</gene>
<keyword evidence="1" id="KW-0732">Signal</keyword>
<dbReference type="Gene3D" id="1.20.1260.10">
    <property type="match status" value="1"/>
</dbReference>
<dbReference type="InterPro" id="IPR012347">
    <property type="entry name" value="Ferritin-like"/>
</dbReference>
<evidence type="ECO:0000259" key="2">
    <source>
        <dbReference type="Pfam" id="PF09968"/>
    </source>
</evidence>
<name>A0A0K6I9T3_9BURK</name>
<evidence type="ECO:0000256" key="1">
    <source>
        <dbReference type="SAM" id="SignalP"/>
    </source>
</evidence>
<evidence type="ECO:0000313" key="3">
    <source>
        <dbReference type="EMBL" id="CUA99881.1"/>
    </source>
</evidence>
<organism evidence="3 4">
    <name type="scientific">Thiomonas bhubaneswarensis</name>
    <dbReference type="NCBI Taxonomy" id="339866"/>
    <lineage>
        <taxon>Bacteria</taxon>
        <taxon>Pseudomonadati</taxon>
        <taxon>Pseudomonadota</taxon>
        <taxon>Betaproteobacteria</taxon>
        <taxon>Burkholderiales</taxon>
        <taxon>Thiomonas</taxon>
    </lineage>
</organism>
<dbReference type="Pfam" id="PF09968">
    <property type="entry name" value="DUF2202"/>
    <property type="match status" value="1"/>
</dbReference>
<dbReference type="AlphaFoldDB" id="A0A0K6I9T3"/>
<dbReference type="RefSeq" id="WP_055451522.1">
    <property type="nucleotide sequence ID" value="NZ_CYHF01000010.1"/>
</dbReference>
<feature type="signal peptide" evidence="1">
    <location>
        <begin position="1"/>
        <end position="26"/>
    </location>
</feature>
<dbReference type="STRING" id="339866.GCA_001418255_02699"/>
<dbReference type="OrthoDB" id="9801086at2"/>
<feature type="domain" description="DUF2202" evidence="2">
    <location>
        <begin position="46"/>
        <end position="204"/>
    </location>
</feature>
<sequence length="211" mass="22834">MTLFPSILSKTTVTLVGILLVSAAFAGNGGRPTGASTRTLDATESAGIVIMREEEKLARDVYQLLYTQWGQPIFSNIAASEQQHMDAVGTLISRYKLPDPASHTATGVFVDAELQTMFNALMSQGQSSLQAALQVGATIEDLDIKDLNERIAQTDNPDVKLVYSNLLKGSRNHLRAFVSQLATLGVTYVPQYITQAEFDAIVNSPQERGSV</sequence>
<dbReference type="InterPro" id="IPR009078">
    <property type="entry name" value="Ferritin-like_SF"/>
</dbReference>
<keyword evidence="4" id="KW-1185">Reference proteome</keyword>
<dbReference type="EMBL" id="CYHF01000010">
    <property type="protein sequence ID" value="CUA99881.1"/>
    <property type="molecule type" value="Genomic_DNA"/>
</dbReference>
<dbReference type="Proteomes" id="UP000183649">
    <property type="component" value="Unassembled WGS sequence"/>
</dbReference>
<reference evidence="4" key="1">
    <citation type="submission" date="2015-08" db="EMBL/GenBank/DDBJ databases">
        <authorList>
            <person name="Varghese N."/>
        </authorList>
    </citation>
    <scope>NUCLEOTIDE SEQUENCE [LARGE SCALE GENOMIC DNA]</scope>
    <source>
        <strain evidence="4">DSM 18181</strain>
    </source>
</reference>
<dbReference type="InterPro" id="IPR019243">
    <property type="entry name" value="DUF2202"/>
</dbReference>